<reference evidence="2" key="1">
    <citation type="journal article" date="2024" name="Front. Bioeng. Biotechnol.">
        <title>Genome-scale model development and genomic sequencing of the oleaginous clade Lipomyces.</title>
        <authorList>
            <person name="Czajka J.J."/>
            <person name="Han Y."/>
            <person name="Kim J."/>
            <person name="Mondo S.J."/>
            <person name="Hofstad B.A."/>
            <person name="Robles A."/>
            <person name="Haridas S."/>
            <person name="Riley R."/>
            <person name="LaButti K."/>
            <person name="Pangilinan J."/>
            <person name="Andreopoulos W."/>
            <person name="Lipzen A."/>
            <person name="Yan J."/>
            <person name="Wang M."/>
            <person name="Ng V."/>
            <person name="Grigoriev I.V."/>
            <person name="Spatafora J.W."/>
            <person name="Magnuson J.K."/>
            <person name="Baker S.E."/>
            <person name="Pomraning K.R."/>
        </authorList>
    </citation>
    <scope>NUCLEOTIDE SEQUENCE [LARGE SCALE GENOMIC DNA]</scope>
    <source>
        <strain evidence="2">CBS 7786</strain>
    </source>
</reference>
<gene>
    <name evidence="1" type="ORF">V1525DRAFT_454037</name>
</gene>
<dbReference type="Proteomes" id="UP001433508">
    <property type="component" value="Unassembled WGS sequence"/>
</dbReference>
<evidence type="ECO:0000313" key="2">
    <source>
        <dbReference type="Proteomes" id="UP001433508"/>
    </source>
</evidence>
<sequence length="282" mass="31377">MELLLSSAFDHISSYDPATVRRGLRHIEGLLAKLCRPYAPEPASLSPSKSDGPPPTGIDSLIAHDDPAYREFLRLQDGFEWNLALRLVACLERLLGQGSNDLATLLILSTLDLLQGVLLIHPPSRRVFARAVNMTILLDLLEPQSSPPAIQGATVNTLVCALVDEWPNVRTFEALEGLESICTLFKRKETEKEVKLRILEFLFFYLIPEPQAAEPSSQHHQAKTKHSPPGDSGWSDSSDGSGHGHRVRTTQEKQHMLRKYLSNVDSLVNELRQSQPFGNSMI</sequence>
<keyword evidence="1" id="KW-0132">Cell division</keyword>
<name>A0ACC3T9K6_LIPKO</name>
<keyword evidence="1" id="KW-0131">Cell cycle</keyword>
<evidence type="ECO:0000313" key="1">
    <source>
        <dbReference type="EMBL" id="KAK9240245.1"/>
    </source>
</evidence>
<protein>
    <submittedName>
        <fullName evidence="1">Cell division protein Cdc14</fullName>
    </submittedName>
</protein>
<proteinExistence type="predicted"/>
<keyword evidence="2" id="KW-1185">Reference proteome</keyword>
<dbReference type="EMBL" id="MU971340">
    <property type="protein sequence ID" value="KAK9240245.1"/>
    <property type="molecule type" value="Genomic_DNA"/>
</dbReference>
<accession>A0ACC3T9K6</accession>
<comment type="caution">
    <text evidence="1">The sequence shown here is derived from an EMBL/GenBank/DDBJ whole genome shotgun (WGS) entry which is preliminary data.</text>
</comment>
<organism evidence="1 2">
    <name type="scientific">Lipomyces kononenkoae</name>
    <name type="common">Yeast</name>
    <dbReference type="NCBI Taxonomy" id="34357"/>
    <lineage>
        <taxon>Eukaryota</taxon>
        <taxon>Fungi</taxon>
        <taxon>Dikarya</taxon>
        <taxon>Ascomycota</taxon>
        <taxon>Saccharomycotina</taxon>
        <taxon>Lipomycetes</taxon>
        <taxon>Lipomycetales</taxon>
        <taxon>Lipomycetaceae</taxon>
        <taxon>Lipomyces</taxon>
    </lineage>
</organism>